<keyword evidence="6" id="KW-0934">Plastid</keyword>
<protein>
    <submittedName>
        <fullName evidence="8">Fucoxanthin chlorophyll a c</fullName>
    </submittedName>
</protein>
<accession>A0ABR1FJC0</accession>
<evidence type="ECO:0000256" key="6">
    <source>
        <dbReference type="ARBA" id="ARBA00022640"/>
    </source>
</evidence>
<evidence type="ECO:0000313" key="8">
    <source>
        <dbReference type="EMBL" id="KAK7231944.1"/>
    </source>
</evidence>
<dbReference type="InterPro" id="IPR022796">
    <property type="entry name" value="Chloroa_b-bind"/>
</dbReference>
<comment type="caution">
    <text evidence="8">The sequence shown here is derived from an EMBL/GenBank/DDBJ whole genome shotgun (WGS) entry which is preliminary data.</text>
</comment>
<comment type="similarity">
    <text evidence="3">Belongs to the fucoxanthin chlorophyll protein family.</text>
</comment>
<evidence type="ECO:0000256" key="7">
    <source>
        <dbReference type="SAM" id="Phobius"/>
    </source>
</evidence>
<organism evidence="8 9">
    <name type="scientific">Aureococcus anophagefferens</name>
    <name type="common">Harmful bloom alga</name>
    <dbReference type="NCBI Taxonomy" id="44056"/>
    <lineage>
        <taxon>Eukaryota</taxon>
        <taxon>Sar</taxon>
        <taxon>Stramenopiles</taxon>
        <taxon>Ochrophyta</taxon>
        <taxon>Pelagophyceae</taxon>
        <taxon>Pelagomonadales</taxon>
        <taxon>Pelagomonadaceae</taxon>
        <taxon>Aureococcus</taxon>
    </lineage>
</organism>
<gene>
    <name evidence="8" type="ORF">SO694_00083116</name>
</gene>
<dbReference type="Proteomes" id="UP001363151">
    <property type="component" value="Unassembled WGS sequence"/>
</dbReference>
<dbReference type="PANTHER" id="PTHR21649">
    <property type="entry name" value="CHLOROPHYLL A/B BINDING PROTEIN"/>
    <property type="match status" value="1"/>
</dbReference>
<feature type="transmembrane region" description="Helical" evidence="7">
    <location>
        <begin position="48"/>
        <end position="70"/>
    </location>
</feature>
<sequence>MPFLDQPKNLDGKMAGDVGFDPLGLSEIDDLGIDLYWLREAEIKHGRVAMLAATGVLWVEIFGPLPGWPVADGRSQMDVFWDAFDEHPNAIAAGLLFITIIEAISGVATTMGRETGERAPGDFGFNPLKFEVTEAMALKEVKNGRLAMWAVMGMIFQGTNTHEPIFDNLGKMFS</sequence>
<proteinExistence type="inferred from homology"/>
<keyword evidence="7" id="KW-0472">Membrane</keyword>
<evidence type="ECO:0000256" key="5">
    <source>
        <dbReference type="ARBA" id="ARBA00022531"/>
    </source>
</evidence>
<evidence type="ECO:0000256" key="2">
    <source>
        <dbReference type="ARBA" id="ARBA00004229"/>
    </source>
</evidence>
<comment type="subcellular location">
    <subcellularLocation>
        <location evidence="2">Plastid</location>
        <location evidence="2">Chloroplast</location>
    </subcellularLocation>
</comment>
<keyword evidence="5" id="KW-0602">Photosynthesis</keyword>
<name>A0ABR1FJC0_AURAN</name>
<dbReference type="SUPFAM" id="SSF103511">
    <property type="entry name" value="Chlorophyll a-b binding protein"/>
    <property type="match status" value="1"/>
</dbReference>
<dbReference type="EMBL" id="JBBJCI010000372">
    <property type="protein sequence ID" value="KAK7231944.1"/>
    <property type="molecule type" value="Genomic_DNA"/>
</dbReference>
<evidence type="ECO:0000256" key="3">
    <source>
        <dbReference type="ARBA" id="ARBA00005933"/>
    </source>
</evidence>
<feature type="transmembrane region" description="Helical" evidence="7">
    <location>
        <begin position="90"/>
        <end position="108"/>
    </location>
</feature>
<keyword evidence="4" id="KW-0150">Chloroplast</keyword>
<dbReference type="InterPro" id="IPR001344">
    <property type="entry name" value="Chloro_AB-bd_pln"/>
</dbReference>
<reference evidence="8 9" key="1">
    <citation type="submission" date="2024-03" db="EMBL/GenBank/DDBJ databases">
        <title>Aureococcus anophagefferens CCMP1851 and Kratosvirus quantuckense: Draft genome of a second virus-susceptible host strain in the model system.</title>
        <authorList>
            <person name="Chase E."/>
            <person name="Truchon A.R."/>
            <person name="Schepens W."/>
            <person name="Wilhelm S.W."/>
        </authorList>
    </citation>
    <scope>NUCLEOTIDE SEQUENCE [LARGE SCALE GENOMIC DNA]</scope>
    <source>
        <strain evidence="8 9">CCMP1851</strain>
    </source>
</reference>
<dbReference type="Gene3D" id="1.10.3460.10">
    <property type="entry name" value="Chlorophyll a/b binding protein domain"/>
    <property type="match status" value="1"/>
</dbReference>
<dbReference type="Pfam" id="PF00504">
    <property type="entry name" value="Chloroa_b-bind"/>
    <property type="match status" value="1"/>
</dbReference>
<comment type="function">
    <text evidence="1">The light-harvesting complex (LHC) functions as a light receptor, it captures and delivers excitation energy to photosystems with which it is closely associated. Energy is transferred from the carotenoid and chlorophyll C (or B) to chlorophyll A and the photosynthetic reaction centers where it is used to synthesize ATP and reducing power.</text>
</comment>
<keyword evidence="7" id="KW-1133">Transmembrane helix</keyword>
<evidence type="ECO:0000313" key="9">
    <source>
        <dbReference type="Proteomes" id="UP001363151"/>
    </source>
</evidence>
<evidence type="ECO:0000256" key="1">
    <source>
        <dbReference type="ARBA" id="ARBA00004022"/>
    </source>
</evidence>
<evidence type="ECO:0000256" key="4">
    <source>
        <dbReference type="ARBA" id="ARBA00022528"/>
    </source>
</evidence>
<keyword evidence="9" id="KW-1185">Reference proteome</keyword>
<keyword evidence="7" id="KW-0812">Transmembrane</keyword>